<sequence length="113" mass="11877">MGGTETGVEDTGLGVLTGGLEDGNGLRAAEAKDFAGEEEIRRLSGVARLFVIGAIYDTGVARTATVSTTGVTHLIDGNRRGTSLSTETSKILNLDSACEKYHYGRNGLTISQW</sequence>
<protein>
    <submittedName>
        <fullName evidence="1">Uncharacterized protein</fullName>
    </submittedName>
</protein>
<dbReference type="AlphaFoldDB" id="A0AAD9RGJ9"/>
<dbReference type="Proteomes" id="UP001258017">
    <property type="component" value="Unassembled WGS sequence"/>
</dbReference>
<proteinExistence type="predicted"/>
<dbReference type="EMBL" id="JAIFRP010000117">
    <property type="protein sequence ID" value="KAK2579070.1"/>
    <property type="molecule type" value="Genomic_DNA"/>
</dbReference>
<name>A0AAD9RGJ9_9HYME</name>
<evidence type="ECO:0000313" key="1">
    <source>
        <dbReference type="EMBL" id="KAK2579070.1"/>
    </source>
</evidence>
<gene>
    <name evidence="1" type="ORF">KPH14_012792</name>
</gene>
<accession>A0AAD9RGJ9</accession>
<reference evidence="1" key="2">
    <citation type="journal article" date="2023" name="Commun. Biol.">
        <title>Intrasexual cuticular hydrocarbon dimorphism in a wasp sheds light on hydrocarbon biosynthesis genes in Hymenoptera.</title>
        <authorList>
            <person name="Moris V.C."/>
            <person name="Podsiadlowski L."/>
            <person name="Martin S."/>
            <person name="Oeyen J.P."/>
            <person name="Donath A."/>
            <person name="Petersen M."/>
            <person name="Wilbrandt J."/>
            <person name="Misof B."/>
            <person name="Liedtke D."/>
            <person name="Thamm M."/>
            <person name="Scheiner R."/>
            <person name="Schmitt T."/>
            <person name="Niehuis O."/>
        </authorList>
    </citation>
    <scope>NUCLEOTIDE SEQUENCE</scope>
    <source>
        <strain evidence="1">GBR_01_08_01A</strain>
    </source>
</reference>
<reference evidence="1" key="1">
    <citation type="submission" date="2021-08" db="EMBL/GenBank/DDBJ databases">
        <authorList>
            <person name="Misof B."/>
            <person name="Oliver O."/>
            <person name="Podsiadlowski L."/>
            <person name="Donath A."/>
            <person name="Peters R."/>
            <person name="Mayer C."/>
            <person name="Rust J."/>
            <person name="Gunkel S."/>
            <person name="Lesny P."/>
            <person name="Martin S."/>
            <person name="Oeyen J.P."/>
            <person name="Petersen M."/>
            <person name="Panagiotis P."/>
            <person name="Wilbrandt J."/>
            <person name="Tanja T."/>
        </authorList>
    </citation>
    <scope>NUCLEOTIDE SEQUENCE</scope>
    <source>
        <strain evidence="1">GBR_01_08_01A</strain>
        <tissue evidence="1">Thorax + abdomen</tissue>
    </source>
</reference>
<evidence type="ECO:0000313" key="2">
    <source>
        <dbReference type="Proteomes" id="UP001258017"/>
    </source>
</evidence>
<keyword evidence="2" id="KW-1185">Reference proteome</keyword>
<comment type="caution">
    <text evidence="1">The sequence shown here is derived from an EMBL/GenBank/DDBJ whole genome shotgun (WGS) entry which is preliminary data.</text>
</comment>
<organism evidence="1 2">
    <name type="scientific">Odynerus spinipes</name>
    <dbReference type="NCBI Taxonomy" id="1348599"/>
    <lineage>
        <taxon>Eukaryota</taxon>
        <taxon>Metazoa</taxon>
        <taxon>Ecdysozoa</taxon>
        <taxon>Arthropoda</taxon>
        <taxon>Hexapoda</taxon>
        <taxon>Insecta</taxon>
        <taxon>Pterygota</taxon>
        <taxon>Neoptera</taxon>
        <taxon>Endopterygota</taxon>
        <taxon>Hymenoptera</taxon>
        <taxon>Apocrita</taxon>
        <taxon>Aculeata</taxon>
        <taxon>Vespoidea</taxon>
        <taxon>Vespidae</taxon>
        <taxon>Eumeninae</taxon>
        <taxon>Odynerus</taxon>
    </lineage>
</organism>